<dbReference type="GO" id="GO:0009425">
    <property type="term" value="C:bacterial-type flagellum basal body"/>
    <property type="evidence" value="ECO:0007669"/>
    <property type="project" value="UniProtKB-SubCell"/>
</dbReference>
<reference evidence="6 7" key="1">
    <citation type="submission" date="2016-11" db="EMBL/GenBank/DDBJ databases">
        <authorList>
            <person name="Jaros S."/>
            <person name="Januszkiewicz K."/>
            <person name="Wedrychowicz H."/>
        </authorList>
    </citation>
    <scope>NUCLEOTIDE SEQUENCE [LARGE SCALE GENOMIC DNA]</scope>
    <source>
        <strain evidence="6 7">DSM 21864</strain>
    </source>
</reference>
<protein>
    <recommendedName>
        <fullName evidence="4 5">Flagellar hook-basal body complex protein FliE</fullName>
    </recommendedName>
</protein>
<dbReference type="AlphaFoldDB" id="A0A1M6CEI8"/>
<dbReference type="NCBIfam" id="TIGR00205">
    <property type="entry name" value="fliE"/>
    <property type="match status" value="1"/>
</dbReference>
<keyword evidence="6" id="KW-0966">Cell projection</keyword>
<dbReference type="GO" id="GO:0005198">
    <property type="term" value="F:structural molecule activity"/>
    <property type="evidence" value="ECO:0007669"/>
    <property type="project" value="UniProtKB-UniRule"/>
</dbReference>
<evidence type="ECO:0000313" key="6">
    <source>
        <dbReference type="EMBL" id="SHI59439.1"/>
    </source>
</evidence>
<dbReference type="PANTHER" id="PTHR34653">
    <property type="match status" value="1"/>
</dbReference>
<dbReference type="PANTHER" id="PTHR34653:SF1">
    <property type="entry name" value="FLAGELLAR HOOK-BASAL BODY COMPLEX PROTEIN FLIE"/>
    <property type="match status" value="1"/>
</dbReference>
<dbReference type="GO" id="GO:0071973">
    <property type="term" value="P:bacterial-type flagellum-dependent cell motility"/>
    <property type="evidence" value="ECO:0007669"/>
    <property type="project" value="InterPro"/>
</dbReference>
<keyword evidence="6" id="KW-0969">Cilium</keyword>
<dbReference type="Proteomes" id="UP000184080">
    <property type="component" value="Unassembled WGS sequence"/>
</dbReference>
<evidence type="ECO:0000313" key="7">
    <source>
        <dbReference type="Proteomes" id="UP000184080"/>
    </source>
</evidence>
<dbReference type="GO" id="GO:0003774">
    <property type="term" value="F:cytoskeletal motor activity"/>
    <property type="evidence" value="ECO:0007669"/>
    <property type="project" value="InterPro"/>
</dbReference>
<dbReference type="PRINTS" id="PR01006">
    <property type="entry name" value="FLGHOOKFLIE"/>
</dbReference>
<keyword evidence="7" id="KW-1185">Reference proteome</keyword>
<dbReference type="InterPro" id="IPR001624">
    <property type="entry name" value="FliE"/>
</dbReference>
<keyword evidence="6" id="KW-0282">Flagellum</keyword>
<accession>A0A1M6CEI8</accession>
<dbReference type="RefSeq" id="WP_073004373.1">
    <property type="nucleotide sequence ID" value="NZ_FQZO01000001.1"/>
</dbReference>
<keyword evidence="3 4" id="KW-0975">Bacterial flagellum</keyword>
<dbReference type="EMBL" id="FQZO01000001">
    <property type="protein sequence ID" value="SHI59439.1"/>
    <property type="molecule type" value="Genomic_DNA"/>
</dbReference>
<evidence type="ECO:0000256" key="3">
    <source>
        <dbReference type="ARBA" id="ARBA00023143"/>
    </source>
</evidence>
<dbReference type="STRING" id="1121298.SAMN05444401_1097"/>
<dbReference type="HAMAP" id="MF_00724">
    <property type="entry name" value="FliE"/>
    <property type="match status" value="1"/>
</dbReference>
<proteinExistence type="inferred from homology"/>
<comment type="subcellular location">
    <subcellularLocation>
        <location evidence="1 4">Bacterial flagellum basal body</location>
    </subcellularLocation>
</comment>
<organism evidence="6 7">
    <name type="scientific">Clostridium amylolyticum</name>
    <dbReference type="NCBI Taxonomy" id="1121298"/>
    <lineage>
        <taxon>Bacteria</taxon>
        <taxon>Bacillati</taxon>
        <taxon>Bacillota</taxon>
        <taxon>Clostridia</taxon>
        <taxon>Eubacteriales</taxon>
        <taxon>Clostridiaceae</taxon>
        <taxon>Clostridium</taxon>
    </lineage>
</organism>
<name>A0A1M6CEI8_9CLOT</name>
<dbReference type="OrthoDB" id="9812413at2"/>
<evidence type="ECO:0000256" key="1">
    <source>
        <dbReference type="ARBA" id="ARBA00004117"/>
    </source>
</evidence>
<evidence type="ECO:0000256" key="2">
    <source>
        <dbReference type="ARBA" id="ARBA00009272"/>
    </source>
</evidence>
<dbReference type="Pfam" id="PF02049">
    <property type="entry name" value="FliE"/>
    <property type="match status" value="1"/>
</dbReference>
<sequence>MRVNNFVPNSNIFENIQNNNESKEISFGDTLKEKLNEVNNQQITAEKATESFIKGEDIGIHQVMLATEEAKLSLQLAVQVRNKLVEAYQEINRLQL</sequence>
<comment type="similarity">
    <text evidence="2 4">Belongs to the FliE family.</text>
</comment>
<gene>
    <name evidence="4" type="primary">fliE</name>
    <name evidence="6" type="ORF">SAMN05444401_1097</name>
</gene>
<evidence type="ECO:0000256" key="5">
    <source>
        <dbReference type="NCBIfam" id="TIGR00205"/>
    </source>
</evidence>
<evidence type="ECO:0000256" key="4">
    <source>
        <dbReference type="HAMAP-Rule" id="MF_00724"/>
    </source>
</evidence>